<protein>
    <submittedName>
        <fullName evidence="1">Uncharacterized protein</fullName>
    </submittedName>
</protein>
<dbReference type="AlphaFoldDB" id="A0A833VBV6"/>
<reference evidence="1" key="1">
    <citation type="submission" date="2020-01" db="EMBL/GenBank/DDBJ databases">
        <title>Genome sequence of Kobresia littledalei, the first chromosome-level genome in the family Cyperaceae.</title>
        <authorList>
            <person name="Qu G."/>
        </authorList>
    </citation>
    <scope>NUCLEOTIDE SEQUENCE</scope>
    <source>
        <strain evidence="1">C.B.Clarke</strain>
        <tissue evidence="1">Leaf</tissue>
    </source>
</reference>
<gene>
    <name evidence="1" type="ORF">FCM35_KLT21741</name>
</gene>
<evidence type="ECO:0000313" key="1">
    <source>
        <dbReference type="EMBL" id="KAF3320040.1"/>
    </source>
</evidence>
<keyword evidence="2" id="KW-1185">Reference proteome</keyword>
<evidence type="ECO:0000313" key="2">
    <source>
        <dbReference type="Proteomes" id="UP000623129"/>
    </source>
</evidence>
<comment type="caution">
    <text evidence="1">The sequence shown here is derived from an EMBL/GenBank/DDBJ whole genome shotgun (WGS) entry which is preliminary data.</text>
</comment>
<proteinExistence type="predicted"/>
<sequence length="73" mass="8104">MSDTKSQVLPESSFLGTKRRDSLEEKVIDIPITDGKIDREKSINITASAYILRVRSRLNHENQTGASKSSGNI</sequence>
<organism evidence="1 2">
    <name type="scientific">Carex littledalei</name>
    <dbReference type="NCBI Taxonomy" id="544730"/>
    <lineage>
        <taxon>Eukaryota</taxon>
        <taxon>Viridiplantae</taxon>
        <taxon>Streptophyta</taxon>
        <taxon>Embryophyta</taxon>
        <taxon>Tracheophyta</taxon>
        <taxon>Spermatophyta</taxon>
        <taxon>Magnoliopsida</taxon>
        <taxon>Liliopsida</taxon>
        <taxon>Poales</taxon>
        <taxon>Cyperaceae</taxon>
        <taxon>Cyperoideae</taxon>
        <taxon>Cariceae</taxon>
        <taxon>Carex</taxon>
        <taxon>Carex subgen. Euthyceras</taxon>
    </lineage>
</organism>
<name>A0A833VBV6_9POAL</name>
<accession>A0A833VBV6</accession>
<dbReference type="EMBL" id="SWLB01000177">
    <property type="protein sequence ID" value="KAF3320040.1"/>
    <property type="molecule type" value="Genomic_DNA"/>
</dbReference>
<dbReference type="Proteomes" id="UP000623129">
    <property type="component" value="Unassembled WGS sequence"/>
</dbReference>